<evidence type="ECO:0000256" key="2">
    <source>
        <dbReference type="ARBA" id="ARBA00006856"/>
    </source>
</evidence>
<dbReference type="SMART" id="SM00544">
    <property type="entry name" value="MA3"/>
    <property type="match status" value="1"/>
</dbReference>
<evidence type="ECO:0000313" key="9">
    <source>
        <dbReference type="Proteomes" id="UP001139887"/>
    </source>
</evidence>
<evidence type="ECO:0000259" key="7">
    <source>
        <dbReference type="PROSITE" id="PS51366"/>
    </source>
</evidence>
<feature type="compositionally biased region" description="Basic and acidic residues" evidence="6">
    <location>
        <begin position="649"/>
        <end position="675"/>
    </location>
</feature>
<evidence type="ECO:0000256" key="6">
    <source>
        <dbReference type="SAM" id="MobiDB-lite"/>
    </source>
</evidence>
<feature type="region of interest" description="Disordered" evidence="6">
    <location>
        <begin position="1"/>
        <end position="40"/>
    </location>
</feature>
<reference evidence="8" key="1">
    <citation type="submission" date="2022-07" db="EMBL/GenBank/DDBJ databases">
        <title>Phylogenomic reconstructions and comparative analyses of Kickxellomycotina fungi.</title>
        <authorList>
            <person name="Reynolds N.K."/>
            <person name="Stajich J.E."/>
            <person name="Barry K."/>
            <person name="Grigoriev I.V."/>
            <person name="Crous P."/>
            <person name="Smith M.E."/>
        </authorList>
    </citation>
    <scope>NUCLEOTIDE SEQUENCE</scope>
    <source>
        <strain evidence="8">NRRL 1566</strain>
    </source>
</reference>
<dbReference type="Proteomes" id="UP001139887">
    <property type="component" value="Unassembled WGS sequence"/>
</dbReference>
<dbReference type="PANTHER" id="PTHR18034">
    <property type="entry name" value="CELL CYCLE CONTROL PROTEIN CWF22-RELATED"/>
    <property type="match status" value="1"/>
</dbReference>
<keyword evidence="4" id="KW-0508">mRNA splicing</keyword>
<feature type="compositionally biased region" description="Basic and acidic residues" evidence="6">
    <location>
        <begin position="780"/>
        <end position="792"/>
    </location>
</feature>
<feature type="domain" description="MI" evidence="7">
    <location>
        <begin position="382"/>
        <end position="498"/>
    </location>
</feature>
<feature type="region of interest" description="Disordered" evidence="6">
    <location>
        <begin position="328"/>
        <end position="371"/>
    </location>
</feature>
<feature type="compositionally biased region" description="Low complexity" evidence="6">
    <location>
        <begin position="696"/>
        <end position="714"/>
    </location>
</feature>
<dbReference type="OrthoDB" id="1924287at2759"/>
<feature type="compositionally biased region" description="Acidic residues" evidence="6">
    <location>
        <begin position="331"/>
        <end position="347"/>
    </location>
</feature>
<dbReference type="Pfam" id="PF02847">
    <property type="entry name" value="MA3"/>
    <property type="match status" value="1"/>
</dbReference>
<dbReference type="SMART" id="SM00543">
    <property type="entry name" value="MIF4G"/>
    <property type="match status" value="1"/>
</dbReference>
<comment type="subcellular location">
    <subcellularLocation>
        <location evidence="1">Nucleus</location>
    </subcellularLocation>
</comment>
<feature type="compositionally biased region" description="Basic and acidic residues" evidence="6">
    <location>
        <begin position="735"/>
        <end position="763"/>
    </location>
</feature>
<feature type="compositionally biased region" description="Basic residues" evidence="6">
    <location>
        <begin position="715"/>
        <end position="732"/>
    </location>
</feature>
<evidence type="ECO:0000256" key="3">
    <source>
        <dbReference type="ARBA" id="ARBA00022664"/>
    </source>
</evidence>
<dbReference type="SUPFAM" id="SSF48371">
    <property type="entry name" value="ARM repeat"/>
    <property type="match status" value="1"/>
</dbReference>
<dbReference type="GO" id="GO:0003723">
    <property type="term" value="F:RNA binding"/>
    <property type="evidence" value="ECO:0007669"/>
    <property type="project" value="InterPro"/>
</dbReference>
<evidence type="ECO:0000256" key="5">
    <source>
        <dbReference type="ARBA" id="ARBA00023242"/>
    </source>
</evidence>
<evidence type="ECO:0000256" key="1">
    <source>
        <dbReference type="ARBA" id="ARBA00004123"/>
    </source>
</evidence>
<organism evidence="8 9">
    <name type="scientific">Coemansia brasiliensis</name>
    <dbReference type="NCBI Taxonomy" id="2650707"/>
    <lineage>
        <taxon>Eukaryota</taxon>
        <taxon>Fungi</taxon>
        <taxon>Fungi incertae sedis</taxon>
        <taxon>Zoopagomycota</taxon>
        <taxon>Kickxellomycotina</taxon>
        <taxon>Kickxellomycetes</taxon>
        <taxon>Kickxellales</taxon>
        <taxon>Kickxellaceae</taxon>
        <taxon>Coemansia</taxon>
    </lineage>
</organism>
<keyword evidence="5" id="KW-0539">Nucleus</keyword>
<gene>
    <name evidence="8" type="primary">CWC22</name>
    <name evidence="8" type="ORF">IWW36_001160</name>
</gene>
<keyword evidence="3" id="KW-0507">mRNA processing</keyword>
<dbReference type="GO" id="GO:0071013">
    <property type="term" value="C:catalytic step 2 spliceosome"/>
    <property type="evidence" value="ECO:0007669"/>
    <property type="project" value="TreeGrafter"/>
</dbReference>
<feature type="compositionally biased region" description="Basic residues" evidence="6">
    <location>
        <begin position="793"/>
        <end position="813"/>
    </location>
</feature>
<dbReference type="InterPro" id="IPR016024">
    <property type="entry name" value="ARM-type_fold"/>
</dbReference>
<proteinExistence type="inferred from homology"/>
<comment type="similarity">
    <text evidence="2">Belongs to the CWC22 family.</text>
</comment>
<feature type="region of interest" description="Disordered" evidence="6">
    <location>
        <begin position="579"/>
        <end position="813"/>
    </location>
</feature>
<protein>
    <submittedName>
        <fullName evidence="8">Pre-mRNA-splicing factor cwc22</fullName>
    </submittedName>
</protein>
<feature type="compositionally biased region" description="Low complexity" evidence="6">
    <location>
        <begin position="588"/>
        <end position="643"/>
    </location>
</feature>
<evidence type="ECO:0000256" key="4">
    <source>
        <dbReference type="ARBA" id="ARBA00023187"/>
    </source>
</evidence>
<dbReference type="GO" id="GO:0000398">
    <property type="term" value="P:mRNA splicing, via spliceosome"/>
    <property type="evidence" value="ECO:0007669"/>
    <property type="project" value="TreeGrafter"/>
</dbReference>
<name>A0A9W8IC87_9FUNG</name>
<dbReference type="PROSITE" id="PS51366">
    <property type="entry name" value="MI"/>
    <property type="match status" value="1"/>
</dbReference>
<dbReference type="InterPro" id="IPR003891">
    <property type="entry name" value="Initiation_fac_eIF4g_MI"/>
</dbReference>
<dbReference type="Pfam" id="PF02854">
    <property type="entry name" value="MIF4G"/>
    <property type="match status" value="1"/>
</dbReference>
<keyword evidence="9" id="KW-1185">Reference proteome</keyword>
<dbReference type="AlphaFoldDB" id="A0A9W8IC87"/>
<evidence type="ECO:0000313" key="8">
    <source>
        <dbReference type="EMBL" id="KAJ2851393.1"/>
    </source>
</evidence>
<dbReference type="InterPro" id="IPR050781">
    <property type="entry name" value="CWC22_splicing_factor"/>
</dbReference>
<dbReference type="EMBL" id="JANBUW010000013">
    <property type="protein sequence ID" value="KAJ2851393.1"/>
    <property type="molecule type" value="Genomic_DNA"/>
</dbReference>
<dbReference type="PANTHER" id="PTHR18034:SF3">
    <property type="entry name" value="PRE-MRNA-SPLICING FACTOR CWC22 HOMOLOG"/>
    <property type="match status" value="1"/>
</dbReference>
<comment type="caution">
    <text evidence="8">The sequence shown here is derived from an EMBL/GenBank/DDBJ whole genome shotgun (WGS) entry which is preliminary data.</text>
</comment>
<sequence length="813" mass="91528">MSSSDERLKALDGAQRFQGNSGGEKKSSSSQQPENTKAEAPIVIAQASVASGRYIPPALKRQLIGKSASVCNPDEVRQRDSWDQLKKRVNGPVNKANVSNIKDIIVSLFNANLVRGRGLLCRSLMRAQSQSTSFTPVYAALVAVINTKLPIVGELLLTRLVLQFRRAFKRDDKSQCIASVMFLAHLTNQRVAHEVLAFQIVSLLLETPTDDSVEVAVAFIREVGTFLGSIAPRVLNYVFDAFRSILHEAEIDKRTQYMIEMLFQYRRDGFKDNAVIPEGLDLVEEDEQIVHEVAMDDEDLDAQDELNVFKFDPEFEANERKYAEIRRGILGEDESESESESGTEGDSESGGSSSDESDDEPEAETAVVKQQIHDLTETELINLRRTIYLAIMSSISFEEATHKLLKIEIRPSEEKELCNMVIECCSQERTYKNLYGLIGERLCKLNRSWANGFMDAFGSCYENIHRYETNHLRNIAHFFAHLLASEALNWSVLKSVVLTEEATTSSSRIFLKIMLQDMAENLGLKTLNEKLNDPKIADAVVGMFPSSDAKSIRFAINYYTSIGMGAITEEMREWLKTAPSAKARSSDDSSSGSDSGSYSSSSGSSSGSSDGSSSYTSSSYSSSSYDSQSDSSSQSSRSSHSQSPRAKRKYDSREASREPKNRDPASDIESPRDLSKPAQQPEVASEKRISKNSRVRSPSYSPIARSPRSPSRSPRGSRRRSPSVDMRRRHSRSPSMRDPERAAERVRDLHLDERRRHRDDRYSRRSRSISQSPPRHHSSHSRDYDRYRPARSRERHSRHSTRSRSPRSSRRRY</sequence>
<feature type="compositionally biased region" description="Basic and acidic residues" evidence="6">
    <location>
        <begin position="1"/>
        <end position="10"/>
    </location>
</feature>
<dbReference type="Gene3D" id="1.25.40.180">
    <property type="match status" value="1"/>
</dbReference>
<dbReference type="InterPro" id="IPR003890">
    <property type="entry name" value="MIF4G-like_typ-3"/>
</dbReference>
<accession>A0A9W8IC87</accession>